<dbReference type="InterPro" id="IPR027417">
    <property type="entry name" value="P-loop_NTPase"/>
</dbReference>
<dbReference type="InterPro" id="IPR001752">
    <property type="entry name" value="Kinesin_motor_dom"/>
</dbReference>
<dbReference type="Proteomes" id="UP000027135">
    <property type="component" value="Unassembled WGS sequence"/>
</dbReference>
<dbReference type="GO" id="GO:0005524">
    <property type="term" value="F:ATP binding"/>
    <property type="evidence" value="ECO:0007669"/>
    <property type="project" value="UniProtKB-UniRule"/>
</dbReference>
<dbReference type="PROSITE" id="PS00411">
    <property type="entry name" value="KINESIN_MOTOR_1"/>
    <property type="match status" value="1"/>
</dbReference>
<proteinExistence type="inferred from homology"/>
<keyword evidence="8" id="KW-0493">Microtubule</keyword>
<dbReference type="eggNOG" id="KOG0244">
    <property type="taxonomic scope" value="Eukaryota"/>
</dbReference>
<feature type="domain" description="Kinesin motor" evidence="10">
    <location>
        <begin position="7"/>
        <end position="320"/>
    </location>
</feature>
<protein>
    <recommendedName>
        <fullName evidence="8">Kinesin-like protein</fullName>
    </recommendedName>
</protein>
<dbReference type="GO" id="GO:0005874">
    <property type="term" value="C:microtubule"/>
    <property type="evidence" value="ECO:0007669"/>
    <property type="project" value="UniProtKB-KW"/>
</dbReference>
<accession>A0A067R2F8</accession>
<evidence type="ECO:0000256" key="1">
    <source>
        <dbReference type="ARBA" id="ARBA00004245"/>
    </source>
</evidence>
<comment type="subcellular location">
    <subcellularLocation>
        <location evidence="1">Cytoplasm</location>
        <location evidence="1">Cytoskeleton</location>
    </subcellularLocation>
</comment>
<keyword evidence="4 7" id="KW-0067">ATP-binding</keyword>
<dbReference type="GO" id="GO:0003777">
    <property type="term" value="F:microtubule motor activity"/>
    <property type="evidence" value="ECO:0007669"/>
    <property type="project" value="InterPro"/>
</dbReference>
<keyword evidence="6" id="KW-0206">Cytoskeleton</keyword>
<dbReference type="GO" id="GO:0007018">
    <property type="term" value="P:microtubule-based movement"/>
    <property type="evidence" value="ECO:0007669"/>
    <property type="project" value="InterPro"/>
</dbReference>
<keyword evidence="12" id="KW-1185">Reference proteome</keyword>
<evidence type="ECO:0000256" key="7">
    <source>
        <dbReference type="PROSITE-ProRule" id="PRU00283"/>
    </source>
</evidence>
<dbReference type="OrthoDB" id="6237065at2759"/>
<evidence type="ECO:0000256" key="3">
    <source>
        <dbReference type="ARBA" id="ARBA00022741"/>
    </source>
</evidence>
<dbReference type="Gene3D" id="1.10.150.280">
    <property type="entry name" value="AF1531-like domain"/>
    <property type="match status" value="1"/>
</dbReference>
<dbReference type="CDD" id="cd00106">
    <property type="entry name" value="KISc"/>
    <property type="match status" value="1"/>
</dbReference>
<keyword evidence="5" id="KW-0175">Coiled coil</keyword>
<dbReference type="GO" id="GO:0007052">
    <property type="term" value="P:mitotic spindle organization"/>
    <property type="evidence" value="ECO:0007669"/>
    <property type="project" value="TreeGrafter"/>
</dbReference>
<evidence type="ECO:0000259" key="10">
    <source>
        <dbReference type="PROSITE" id="PS50067"/>
    </source>
</evidence>
<dbReference type="InterPro" id="IPR027640">
    <property type="entry name" value="Kinesin-like_fam"/>
</dbReference>
<feature type="binding site" evidence="7">
    <location>
        <begin position="86"/>
        <end position="93"/>
    </location>
    <ligand>
        <name>ATP</name>
        <dbReference type="ChEBI" id="CHEBI:30616"/>
    </ligand>
</feature>
<dbReference type="AlphaFoldDB" id="A0A067R2F8"/>
<dbReference type="GO" id="GO:0005875">
    <property type="term" value="C:microtubule associated complex"/>
    <property type="evidence" value="ECO:0007669"/>
    <property type="project" value="TreeGrafter"/>
</dbReference>
<dbReference type="PROSITE" id="PS50067">
    <property type="entry name" value="KINESIN_MOTOR_2"/>
    <property type="match status" value="1"/>
</dbReference>
<reference evidence="11 12" key="1">
    <citation type="journal article" date="2014" name="Nat. Commun.">
        <title>Molecular traces of alternative social organization in a termite genome.</title>
        <authorList>
            <person name="Terrapon N."/>
            <person name="Li C."/>
            <person name="Robertson H.M."/>
            <person name="Ji L."/>
            <person name="Meng X."/>
            <person name="Booth W."/>
            <person name="Chen Z."/>
            <person name="Childers C.P."/>
            <person name="Glastad K.M."/>
            <person name="Gokhale K."/>
            <person name="Gowin J."/>
            <person name="Gronenberg W."/>
            <person name="Hermansen R.A."/>
            <person name="Hu H."/>
            <person name="Hunt B.G."/>
            <person name="Huylmans A.K."/>
            <person name="Khalil S.M."/>
            <person name="Mitchell R.D."/>
            <person name="Munoz-Torres M.C."/>
            <person name="Mustard J.A."/>
            <person name="Pan H."/>
            <person name="Reese J.T."/>
            <person name="Scharf M.E."/>
            <person name="Sun F."/>
            <person name="Vogel H."/>
            <person name="Xiao J."/>
            <person name="Yang W."/>
            <person name="Yang Z."/>
            <person name="Yang Z."/>
            <person name="Zhou J."/>
            <person name="Zhu J."/>
            <person name="Brent C.S."/>
            <person name="Elsik C.G."/>
            <person name="Goodisman M.A."/>
            <person name="Liberles D.A."/>
            <person name="Roe R.M."/>
            <person name="Vargo E.L."/>
            <person name="Vilcinskas A."/>
            <person name="Wang J."/>
            <person name="Bornberg-Bauer E."/>
            <person name="Korb J."/>
            <person name="Zhang G."/>
            <person name="Liebig J."/>
        </authorList>
    </citation>
    <scope>NUCLEOTIDE SEQUENCE [LARGE SCALE GENOMIC DNA]</scope>
    <source>
        <tissue evidence="11">Whole organism</tissue>
    </source>
</reference>
<dbReference type="EMBL" id="KK852750">
    <property type="protein sequence ID" value="KDR17204.1"/>
    <property type="molecule type" value="Genomic_DNA"/>
</dbReference>
<keyword evidence="2" id="KW-0963">Cytoplasm</keyword>
<dbReference type="GO" id="GO:0008017">
    <property type="term" value="F:microtubule binding"/>
    <property type="evidence" value="ECO:0007669"/>
    <property type="project" value="InterPro"/>
</dbReference>
<dbReference type="InParanoid" id="A0A067R2F8"/>
<dbReference type="Gene3D" id="3.40.850.10">
    <property type="entry name" value="Kinesin motor domain"/>
    <property type="match status" value="1"/>
</dbReference>
<dbReference type="InterPro" id="IPR036961">
    <property type="entry name" value="Kinesin_motor_dom_sf"/>
</dbReference>
<dbReference type="STRING" id="136037.A0A067R2F8"/>
<dbReference type="PANTHER" id="PTHR47969:SF15">
    <property type="entry name" value="CHROMOSOME-ASSOCIATED KINESIN KIF4A-RELATED"/>
    <property type="match status" value="1"/>
</dbReference>
<dbReference type="PRINTS" id="PR00380">
    <property type="entry name" value="KINESINHEAVY"/>
</dbReference>
<gene>
    <name evidence="11" type="ORF">L798_08307</name>
</gene>
<dbReference type="SUPFAM" id="SSF52540">
    <property type="entry name" value="P-loop containing nucleoside triphosphate hydrolases"/>
    <property type="match status" value="1"/>
</dbReference>
<name>A0A067R2F8_ZOONE</name>
<evidence type="ECO:0000313" key="12">
    <source>
        <dbReference type="Proteomes" id="UP000027135"/>
    </source>
</evidence>
<evidence type="ECO:0000313" key="11">
    <source>
        <dbReference type="EMBL" id="KDR17204.1"/>
    </source>
</evidence>
<sequence length="799" mass="89251">MDVPVERVLVAVRVRPLSDKENKKNAFSVVQALPHEPKVLSVAGKGYAFDHIFTDICEQASVYEESVRPLVKKFCAGFNCAVITYGHTGTGKTYTIGTDSKLYEDDSAGIISRVVKDILSGNNTMDSKVMVEISFMEIYNEEVYDLLTCQPTKLIVQVFSVQSLKRMQVTTYEEVLHHLEFGGANRHTRATALNAHSSRSHAIFTVYYHQIFGDHTVQSRLDLVDLAGSEGVRHTGSRGVALNEAKNINTGLLHLRNVISVLSKNTEDHIPYRSSTLTTVLKDSLSRESCVTVIVCISPSNLDITKTVTTLQFAEEAKKVMSKPKVKEILDKYKTSNPEAFKRLTDMAPTPVAWNKYKGKSTPVPRVRKPFTPLNTSNVSSFSSADMQDCFKKPFSNRLDGSHCSSSASFLSEMSTSTALDTSSALSPLIKKDTRQMEQRLDDTVGTSLYTGVHGPSVRDGNHLNQSSTPMQQTLDRTIVEVQSAVQQSRFMLRNDLKMFADELKAYVHDQIALHSCQTAPGTVTTSQQENVHHKVQCLPDETPRSHCAGSVGECTISHTQQQQTVKRVSRLMKQDLFKKPSRRSIRIANQHRAGPIGCISTPQDQHVCSPSIATMVRRSERLSIRLASHNRDKLSLLSPSLTSTVYRRSRFSGRPLRPCIDEISKLNPSKGSPPGRKSARLLGRTPGYPDESLPRLSSSRSRRVSYKPALMASPPEEFDEKSFMKAQDKFKQKALKLINGSLKDLTNFSIVGPKTAIIIYNYRLLMNDCHFKCFEELKDIPGLPVTFYQRFMKANNLF</sequence>
<evidence type="ECO:0000256" key="8">
    <source>
        <dbReference type="RuleBase" id="RU000394"/>
    </source>
</evidence>
<evidence type="ECO:0000256" key="5">
    <source>
        <dbReference type="ARBA" id="ARBA00023054"/>
    </source>
</evidence>
<evidence type="ECO:0000256" key="4">
    <source>
        <dbReference type="ARBA" id="ARBA00022840"/>
    </source>
</evidence>
<keyword evidence="7 8" id="KW-0505">Motor protein</keyword>
<dbReference type="GO" id="GO:0051231">
    <property type="term" value="P:spindle elongation"/>
    <property type="evidence" value="ECO:0007669"/>
    <property type="project" value="TreeGrafter"/>
</dbReference>
<organism evidence="11 12">
    <name type="scientific">Zootermopsis nevadensis</name>
    <name type="common">Dampwood termite</name>
    <dbReference type="NCBI Taxonomy" id="136037"/>
    <lineage>
        <taxon>Eukaryota</taxon>
        <taxon>Metazoa</taxon>
        <taxon>Ecdysozoa</taxon>
        <taxon>Arthropoda</taxon>
        <taxon>Hexapoda</taxon>
        <taxon>Insecta</taxon>
        <taxon>Pterygota</taxon>
        <taxon>Neoptera</taxon>
        <taxon>Polyneoptera</taxon>
        <taxon>Dictyoptera</taxon>
        <taxon>Blattodea</taxon>
        <taxon>Blattoidea</taxon>
        <taxon>Termitoidae</taxon>
        <taxon>Termopsidae</taxon>
        <taxon>Zootermopsis</taxon>
    </lineage>
</organism>
<dbReference type="SMART" id="SM00129">
    <property type="entry name" value="KISc"/>
    <property type="match status" value="1"/>
</dbReference>
<dbReference type="PANTHER" id="PTHR47969">
    <property type="entry name" value="CHROMOSOME-ASSOCIATED KINESIN KIF4A-RELATED"/>
    <property type="match status" value="1"/>
</dbReference>
<comment type="similarity">
    <text evidence="7 8">Belongs to the TRAFAC class myosin-kinesin ATPase superfamily. Kinesin family.</text>
</comment>
<dbReference type="Pfam" id="PF00225">
    <property type="entry name" value="Kinesin"/>
    <property type="match status" value="1"/>
</dbReference>
<feature type="region of interest" description="Disordered" evidence="9">
    <location>
        <begin position="663"/>
        <end position="706"/>
    </location>
</feature>
<evidence type="ECO:0000256" key="6">
    <source>
        <dbReference type="ARBA" id="ARBA00023212"/>
    </source>
</evidence>
<evidence type="ECO:0000256" key="9">
    <source>
        <dbReference type="SAM" id="MobiDB-lite"/>
    </source>
</evidence>
<dbReference type="InterPro" id="IPR019821">
    <property type="entry name" value="Kinesin_motor_CS"/>
</dbReference>
<evidence type="ECO:0000256" key="2">
    <source>
        <dbReference type="ARBA" id="ARBA00022490"/>
    </source>
</evidence>
<keyword evidence="3 7" id="KW-0547">Nucleotide-binding</keyword>